<reference evidence="1" key="3">
    <citation type="submission" date="2015-04" db="UniProtKB">
        <authorList>
            <consortium name="EnsemblPlants"/>
        </authorList>
    </citation>
    <scope>IDENTIFICATION</scope>
</reference>
<dbReference type="Proteomes" id="UP000032180">
    <property type="component" value="Chromosome 8"/>
</dbReference>
<reference evidence="1 2" key="1">
    <citation type="submission" date="2012-08" db="EMBL/GenBank/DDBJ databases">
        <title>Oryza genome evolution.</title>
        <authorList>
            <person name="Wing R.A."/>
        </authorList>
    </citation>
    <scope>NUCLEOTIDE SEQUENCE</scope>
</reference>
<evidence type="ECO:0000313" key="1">
    <source>
        <dbReference type="EnsemblPlants" id="LPERR08G18990.1"/>
    </source>
</evidence>
<sequence length="90" mass="9736">MLGSVPWTRRWGVQGESLAQYFTGPTTAMTLGVVTLLGCCQGDYTSFSYILDVVTSLEALFYKSWLCGVLVGPAVIGHAKRKSFGARLLS</sequence>
<name>A0A0D9XAD9_9ORYZ</name>
<accession>A0A0D9XAD9</accession>
<keyword evidence="2" id="KW-1185">Reference proteome</keyword>
<dbReference type="AlphaFoldDB" id="A0A0D9XAD9"/>
<dbReference type="EnsemblPlants" id="LPERR08G18990.1">
    <property type="protein sequence ID" value="LPERR08G18990.1"/>
    <property type="gene ID" value="LPERR08G18990"/>
</dbReference>
<dbReference type="Gramene" id="LPERR08G18990.1">
    <property type="protein sequence ID" value="LPERR08G18990.1"/>
    <property type="gene ID" value="LPERR08G18990"/>
</dbReference>
<protein>
    <submittedName>
        <fullName evidence="1">Uncharacterized protein</fullName>
    </submittedName>
</protein>
<dbReference type="HOGENOM" id="CLU_2444059_0_0_1"/>
<reference evidence="2" key="2">
    <citation type="submission" date="2013-12" db="EMBL/GenBank/DDBJ databases">
        <authorList>
            <person name="Yu Y."/>
            <person name="Lee S."/>
            <person name="de Baynast K."/>
            <person name="Wissotski M."/>
            <person name="Liu L."/>
            <person name="Talag J."/>
            <person name="Goicoechea J."/>
            <person name="Angelova A."/>
            <person name="Jetty R."/>
            <person name="Kudrna D."/>
            <person name="Golser W."/>
            <person name="Rivera L."/>
            <person name="Zhang J."/>
            <person name="Wing R."/>
        </authorList>
    </citation>
    <scope>NUCLEOTIDE SEQUENCE</scope>
</reference>
<organism evidence="1 2">
    <name type="scientific">Leersia perrieri</name>
    <dbReference type="NCBI Taxonomy" id="77586"/>
    <lineage>
        <taxon>Eukaryota</taxon>
        <taxon>Viridiplantae</taxon>
        <taxon>Streptophyta</taxon>
        <taxon>Embryophyta</taxon>
        <taxon>Tracheophyta</taxon>
        <taxon>Spermatophyta</taxon>
        <taxon>Magnoliopsida</taxon>
        <taxon>Liliopsida</taxon>
        <taxon>Poales</taxon>
        <taxon>Poaceae</taxon>
        <taxon>BOP clade</taxon>
        <taxon>Oryzoideae</taxon>
        <taxon>Oryzeae</taxon>
        <taxon>Oryzinae</taxon>
        <taxon>Leersia</taxon>
    </lineage>
</organism>
<proteinExistence type="predicted"/>
<evidence type="ECO:0000313" key="2">
    <source>
        <dbReference type="Proteomes" id="UP000032180"/>
    </source>
</evidence>